<evidence type="ECO:0000313" key="5">
    <source>
        <dbReference type="Proteomes" id="UP000254118"/>
    </source>
</evidence>
<name>A0AA46BL94_9MICO</name>
<evidence type="ECO:0000256" key="2">
    <source>
        <dbReference type="SAM" id="MobiDB-lite"/>
    </source>
</evidence>
<organism evidence="4 5">
    <name type="scientific">Dermatophilus congolensis</name>
    <dbReference type="NCBI Taxonomy" id="1863"/>
    <lineage>
        <taxon>Bacteria</taxon>
        <taxon>Bacillati</taxon>
        <taxon>Actinomycetota</taxon>
        <taxon>Actinomycetes</taxon>
        <taxon>Micrococcales</taxon>
        <taxon>Dermatophilaceae</taxon>
        <taxon>Dermatophilus</taxon>
    </lineage>
</organism>
<dbReference type="PANTHER" id="PTHR43081:SF1">
    <property type="entry name" value="ADENYLATE CYCLASE, TERMINAL-DIFFERENTIATION SPECIFIC"/>
    <property type="match status" value="1"/>
</dbReference>
<keyword evidence="4" id="KW-0456">Lyase</keyword>
<dbReference type="Gene3D" id="3.30.70.1230">
    <property type="entry name" value="Nucleotide cyclase"/>
    <property type="match status" value="1"/>
</dbReference>
<evidence type="ECO:0000313" key="4">
    <source>
        <dbReference type="EMBL" id="STD03568.1"/>
    </source>
</evidence>
<comment type="caution">
    <text evidence="4">The sequence shown here is derived from an EMBL/GenBank/DDBJ whole genome shotgun (WGS) entry which is preliminary data.</text>
</comment>
<sequence length="405" mass="44631">MQYGDREEKNIPTDPKTPSATTTEVTPPRPYVVLHETLRRIEDRYNKPTPLRTSDAATRRADIIGQLLGTESPLRRREVARTARLPFITARRVWHALGFPELGARSMPFTQADLNAIPDIAELRRLTGMNDDLVLDIARAIARSTDRLATWQTSLMMELVASRRHHDEQARWTEQLTPQERETVINRILEASSSIEPILIYAWRRHLAAALAQLVDDDEATTKDGLPANARTIGFADLVGFTSTVANMNEREISTLVGEFETLASDIVTIHGGKIVKTIGDEILFACDRPAAAGAIGLDLIDALHDMPGMPQLRVGISTGAVVSQFGDVFGTTVNRASRLTAAAEPGTVVIDTATQTRLTTVSGFELMQLEPTPLRGLGLTQMWALRRSTTPKRRGPTDARTVTE</sequence>
<protein>
    <submittedName>
        <fullName evidence="4">PH-sensitive adenylate cyclase Rv1264</fullName>
        <ecNumber evidence="4">4.6.1.1</ecNumber>
    </submittedName>
</protein>
<dbReference type="EC" id="4.6.1.1" evidence="4"/>
<feature type="compositionally biased region" description="Polar residues" evidence="2">
    <location>
        <begin position="16"/>
        <end position="25"/>
    </location>
</feature>
<gene>
    <name evidence="4" type="ORF">NCTC7915_00123</name>
</gene>
<dbReference type="PANTHER" id="PTHR43081">
    <property type="entry name" value="ADENYLATE CYCLASE, TERMINAL-DIFFERENTIATION SPECIFIC-RELATED"/>
    <property type="match status" value="1"/>
</dbReference>
<feature type="region of interest" description="Disordered" evidence="2">
    <location>
        <begin position="1"/>
        <end position="29"/>
    </location>
</feature>
<dbReference type="Proteomes" id="UP000254118">
    <property type="component" value="Unassembled WGS sequence"/>
</dbReference>
<evidence type="ECO:0000256" key="1">
    <source>
        <dbReference type="ARBA" id="ARBA00005381"/>
    </source>
</evidence>
<accession>A0AA46BL94</accession>
<dbReference type="InterPro" id="IPR029787">
    <property type="entry name" value="Nucleotide_cyclase"/>
</dbReference>
<comment type="similarity">
    <text evidence="1">Belongs to the adenylyl cyclase class-3 family.</text>
</comment>
<dbReference type="InterPro" id="IPR001054">
    <property type="entry name" value="A/G_cyclase"/>
</dbReference>
<dbReference type="CDD" id="cd07302">
    <property type="entry name" value="CHD"/>
    <property type="match status" value="1"/>
</dbReference>
<dbReference type="AlphaFoldDB" id="A0AA46BL94"/>
<dbReference type="RefSeq" id="WP_115029127.1">
    <property type="nucleotide sequence ID" value="NZ_JAAFNO010000001.1"/>
</dbReference>
<dbReference type="Pfam" id="PF00211">
    <property type="entry name" value="Guanylate_cyc"/>
    <property type="match status" value="1"/>
</dbReference>
<dbReference type="PROSITE" id="PS50125">
    <property type="entry name" value="GUANYLATE_CYCLASE_2"/>
    <property type="match status" value="1"/>
</dbReference>
<dbReference type="SUPFAM" id="SSF55073">
    <property type="entry name" value="Nucleotide cyclase"/>
    <property type="match status" value="1"/>
</dbReference>
<dbReference type="SMART" id="SM00044">
    <property type="entry name" value="CYCc"/>
    <property type="match status" value="1"/>
</dbReference>
<evidence type="ECO:0000259" key="3">
    <source>
        <dbReference type="PROSITE" id="PS50125"/>
    </source>
</evidence>
<dbReference type="GO" id="GO:0004016">
    <property type="term" value="F:adenylate cyclase activity"/>
    <property type="evidence" value="ECO:0007669"/>
    <property type="project" value="UniProtKB-EC"/>
</dbReference>
<dbReference type="EMBL" id="UFYA01000001">
    <property type="protein sequence ID" value="STD03568.1"/>
    <property type="molecule type" value="Genomic_DNA"/>
</dbReference>
<reference evidence="4 5" key="1">
    <citation type="submission" date="2018-06" db="EMBL/GenBank/DDBJ databases">
        <authorList>
            <consortium name="Pathogen Informatics"/>
            <person name="Doyle S."/>
        </authorList>
    </citation>
    <scope>NUCLEOTIDE SEQUENCE [LARGE SCALE GENOMIC DNA]</scope>
    <source>
        <strain evidence="4 5">NCTC7915</strain>
    </source>
</reference>
<dbReference type="GO" id="GO:0009190">
    <property type="term" value="P:cyclic nucleotide biosynthetic process"/>
    <property type="evidence" value="ECO:0007669"/>
    <property type="project" value="InterPro"/>
</dbReference>
<proteinExistence type="inferred from homology"/>
<feature type="compositionally biased region" description="Basic and acidic residues" evidence="2">
    <location>
        <begin position="1"/>
        <end position="11"/>
    </location>
</feature>
<dbReference type="GO" id="GO:0035556">
    <property type="term" value="P:intracellular signal transduction"/>
    <property type="evidence" value="ECO:0007669"/>
    <property type="project" value="InterPro"/>
</dbReference>
<dbReference type="InterPro" id="IPR050697">
    <property type="entry name" value="Adenylyl/Guanylyl_Cyclase_3/4"/>
</dbReference>
<feature type="domain" description="Guanylate cyclase" evidence="3">
    <location>
        <begin position="232"/>
        <end position="341"/>
    </location>
</feature>